<evidence type="ECO:0000256" key="1">
    <source>
        <dbReference type="SAM" id="SignalP"/>
    </source>
</evidence>
<feature type="chain" id="PRO_5047292472" evidence="1">
    <location>
        <begin position="25"/>
        <end position="173"/>
    </location>
</feature>
<proteinExistence type="predicted"/>
<feature type="domain" description="Lipocalin-like" evidence="2">
    <location>
        <begin position="83"/>
        <end position="144"/>
    </location>
</feature>
<protein>
    <submittedName>
        <fullName evidence="3">Lipocalin family protein</fullName>
    </submittedName>
</protein>
<organism evidence="3 4">
    <name type="scientific">Mariniradius sediminis</name>
    <dbReference type="NCBI Taxonomy" id="2909237"/>
    <lineage>
        <taxon>Bacteria</taxon>
        <taxon>Pseudomonadati</taxon>
        <taxon>Bacteroidota</taxon>
        <taxon>Cytophagia</taxon>
        <taxon>Cytophagales</taxon>
        <taxon>Cyclobacteriaceae</taxon>
        <taxon>Mariniradius</taxon>
    </lineage>
</organism>
<reference evidence="3 4" key="1">
    <citation type="submission" date="2022-01" db="EMBL/GenBank/DDBJ databases">
        <title>Mariniradius saccharolyticus sp. nov., isolated from sediment of a river.</title>
        <authorList>
            <person name="Liu H."/>
        </authorList>
    </citation>
    <scope>NUCLEOTIDE SEQUENCE [LARGE SCALE GENOMIC DNA]</scope>
    <source>
        <strain evidence="3 4">RY-2</strain>
    </source>
</reference>
<evidence type="ECO:0000313" key="4">
    <source>
        <dbReference type="Proteomes" id="UP001201449"/>
    </source>
</evidence>
<dbReference type="RefSeq" id="WP_234861746.1">
    <property type="nucleotide sequence ID" value="NZ_JAKEVZ010000008.1"/>
</dbReference>
<keyword evidence="4" id="KW-1185">Reference proteome</keyword>
<evidence type="ECO:0000259" key="2">
    <source>
        <dbReference type="Pfam" id="PF13648"/>
    </source>
</evidence>
<dbReference type="EMBL" id="JAKEVZ010000008">
    <property type="protein sequence ID" value="MCF1751802.1"/>
    <property type="molecule type" value="Genomic_DNA"/>
</dbReference>
<dbReference type="Pfam" id="PF13648">
    <property type="entry name" value="Lipocalin_4"/>
    <property type="match status" value="1"/>
</dbReference>
<name>A0ABS9BUR7_9BACT</name>
<dbReference type="PROSITE" id="PS51257">
    <property type="entry name" value="PROKAR_LIPOPROTEIN"/>
    <property type="match status" value="1"/>
</dbReference>
<accession>A0ABS9BUR7</accession>
<dbReference type="InterPro" id="IPR024311">
    <property type="entry name" value="Lipocalin-like"/>
</dbReference>
<dbReference type="Proteomes" id="UP001201449">
    <property type="component" value="Unassembled WGS sequence"/>
</dbReference>
<sequence>MLLKKHLWLATLLLGLLLTTACNDDEEPGIPEIVATWNFNSLDFDIKINDKPLIDFLINDLDYPPSEAAVLEAFLKGSIESELPLNNSTITFTNDGKYEVKENGTVQDSGTYELNAAKTILKLTSGGITDEVEVLELNQTRLVIKFSEVENDDITDDGIPEKVQVDVTVRFTK</sequence>
<feature type="signal peptide" evidence="1">
    <location>
        <begin position="1"/>
        <end position="24"/>
    </location>
</feature>
<comment type="caution">
    <text evidence="3">The sequence shown here is derived from an EMBL/GenBank/DDBJ whole genome shotgun (WGS) entry which is preliminary data.</text>
</comment>
<keyword evidence="1" id="KW-0732">Signal</keyword>
<gene>
    <name evidence="3" type="ORF">L0U89_12045</name>
</gene>
<evidence type="ECO:0000313" key="3">
    <source>
        <dbReference type="EMBL" id="MCF1751802.1"/>
    </source>
</evidence>